<protein>
    <recommendedName>
        <fullName evidence="4">Secreted protein</fullName>
    </recommendedName>
</protein>
<gene>
    <name evidence="2" type="ORF">BT67DRAFT_167403</name>
</gene>
<dbReference type="AlphaFoldDB" id="A0AAN6ZB76"/>
<reference evidence="2" key="1">
    <citation type="journal article" date="2023" name="Mol. Phylogenet. Evol.">
        <title>Genome-scale phylogeny and comparative genomics of the fungal order Sordariales.</title>
        <authorList>
            <person name="Hensen N."/>
            <person name="Bonometti L."/>
            <person name="Westerberg I."/>
            <person name="Brannstrom I.O."/>
            <person name="Guillou S."/>
            <person name="Cros-Aarteil S."/>
            <person name="Calhoun S."/>
            <person name="Haridas S."/>
            <person name="Kuo A."/>
            <person name="Mondo S."/>
            <person name="Pangilinan J."/>
            <person name="Riley R."/>
            <person name="LaButti K."/>
            <person name="Andreopoulos B."/>
            <person name="Lipzen A."/>
            <person name="Chen C."/>
            <person name="Yan M."/>
            <person name="Daum C."/>
            <person name="Ng V."/>
            <person name="Clum A."/>
            <person name="Steindorff A."/>
            <person name="Ohm R.A."/>
            <person name="Martin F."/>
            <person name="Silar P."/>
            <person name="Natvig D.O."/>
            <person name="Lalanne C."/>
            <person name="Gautier V."/>
            <person name="Ament-Velasquez S.L."/>
            <person name="Kruys A."/>
            <person name="Hutchinson M.I."/>
            <person name="Powell A.J."/>
            <person name="Barry K."/>
            <person name="Miller A.N."/>
            <person name="Grigoriev I.V."/>
            <person name="Debuchy R."/>
            <person name="Gladieux P."/>
            <person name="Hiltunen Thoren M."/>
            <person name="Johannesson H."/>
        </authorList>
    </citation>
    <scope>NUCLEOTIDE SEQUENCE</scope>
    <source>
        <strain evidence="2">CBS 123565</strain>
    </source>
</reference>
<evidence type="ECO:0000313" key="3">
    <source>
        <dbReference type="Proteomes" id="UP001304895"/>
    </source>
</evidence>
<comment type="caution">
    <text evidence="2">The sequence shown here is derived from an EMBL/GenBank/DDBJ whole genome shotgun (WGS) entry which is preliminary data.</text>
</comment>
<reference evidence="2" key="2">
    <citation type="submission" date="2023-05" db="EMBL/GenBank/DDBJ databases">
        <authorList>
            <consortium name="Lawrence Berkeley National Laboratory"/>
            <person name="Steindorff A."/>
            <person name="Hensen N."/>
            <person name="Bonometti L."/>
            <person name="Westerberg I."/>
            <person name="Brannstrom I.O."/>
            <person name="Guillou S."/>
            <person name="Cros-Aarteil S."/>
            <person name="Calhoun S."/>
            <person name="Haridas S."/>
            <person name="Kuo A."/>
            <person name="Mondo S."/>
            <person name="Pangilinan J."/>
            <person name="Riley R."/>
            <person name="Labutti K."/>
            <person name="Andreopoulos B."/>
            <person name="Lipzen A."/>
            <person name="Chen C."/>
            <person name="Yanf M."/>
            <person name="Daum C."/>
            <person name="Ng V."/>
            <person name="Clum A."/>
            <person name="Ohm R."/>
            <person name="Martin F."/>
            <person name="Silar P."/>
            <person name="Natvig D."/>
            <person name="Lalanne C."/>
            <person name="Gautier V."/>
            <person name="Ament-Velasquez S.L."/>
            <person name="Kruys A."/>
            <person name="Hutchinson M.I."/>
            <person name="Powell A.J."/>
            <person name="Barry K."/>
            <person name="Miller A.N."/>
            <person name="Grigoriev I.V."/>
            <person name="Debuchy R."/>
            <person name="Gladieux P."/>
            <person name="Thoren M.H."/>
            <person name="Johannesson H."/>
        </authorList>
    </citation>
    <scope>NUCLEOTIDE SEQUENCE</scope>
    <source>
        <strain evidence="2">CBS 123565</strain>
    </source>
</reference>
<evidence type="ECO:0000256" key="1">
    <source>
        <dbReference type="SAM" id="SignalP"/>
    </source>
</evidence>
<dbReference type="EMBL" id="MU853428">
    <property type="protein sequence ID" value="KAK4131034.1"/>
    <property type="molecule type" value="Genomic_DNA"/>
</dbReference>
<name>A0AAN6ZB76_9PEZI</name>
<evidence type="ECO:0008006" key="4">
    <source>
        <dbReference type="Google" id="ProtNLM"/>
    </source>
</evidence>
<dbReference type="Proteomes" id="UP001304895">
    <property type="component" value="Unassembled WGS sequence"/>
</dbReference>
<keyword evidence="3" id="KW-1185">Reference proteome</keyword>
<proteinExistence type="predicted"/>
<sequence>MMCCCWPPFQLAVAIISLHLLEAVRHHSARNGPPLLLLDSCGFEPRVASGLTAQRVRCAAAAARLSRMQWLCWQYTCALPIWWIVAKSEQCRCLTAHLQMA</sequence>
<evidence type="ECO:0000313" key="2">
    <source>
        <dbReference type="EMBL" id="KAK4131034.1"/>
    </source>
</evidence>
<feature type="signal peptide" evidence="1">
    <location>
        <begin position="1"/>
        <end position="23"/>
    </location>
</feature>
<organism evidence="2 3">
    <name type="scientific">Trichocladium antarcticum</name>
    <dbReference type="NCBI Taxonomy" id="1450529"/>
    <lineage>
        <taxon>Eukaryota</taxon>
        <taxon>Fungi</taxon>
        <taxon>Dikarya</taxon>
        <taxon>Ascomycota</taxon>
        <taxon>Pezizomycotina</taxon>
        <taxon>Sordariomycetes</taxon>
        <taxon>Sordariomycetidae</taxon>
        <taxon>Sordariales</taxon>
        <taxon>Chaetomiaceae</taxon>
        <taxon>Trichocladium</taxon>
    </lineage>
</organism>
<feature type="chain" id="PRO_5042883059" description="Secreted protein" evidence="1">
    <location>
        <begin position="24"/>
        <end position="101"/>
    </location>
</feature>
<accession>A0AAN6ZB76</accession>
<keyword evidence="1" id="KW-0732">Signal</keyword>